<protein>
    <submittedName>
        <fullName evidence="2">Uncharacterized protein</fullName>
    </submittedName>
</protein>
<dbReference type="Proteomes" id="UP000238312">
    <property type="component" value="Unassembled WGS sequence"/>
</dbReference>
<reference evidence="2 3" key="1">
    <citation type="submission" date="2018-03" db="EMBL/GenBank/DDBJ databases">
        <title>Genomic Encyclopedia of Type Strains, Phase III (KMG-III): the genomes of soil and plant-associated and newly described type strains.</title>
        <authorList>
            <person name="Whitman W."/>
        </authorList>
    </citation>
    <scope>NUCLEOTIDE SEQUENCE [LARGE SCALE GENOMIC DNA]</scope>
    <source>
        <strain evidence="2 3">CGMCC 4.7104</strain>
    </source>
</reference>
<organism evidence="2 3">
    <name type="scientific">Nonomuraea fuscirosea</name>
    <dbReference type="NCBI Taxonomy" id="1291556"/>
    <lineage>
        <taxon>Bacteria</taxon>
        <taxon>Bacillati</taxon>
        <taxon>Actinomycetota</taxon>
        <taxon>Actinomycetes</taxon>
        <taxon>Streptosporangiales</taxon>
        <taxon>Streptosporangiaceae</taxon>
        <taxon>Nonomuraea</taxon>
    </lineage>
</organism>
<dbReference type="EMBL" id="PVNG01000016">
    <property type="protein sequence ID" value="PRX60748.1"/>
    <property type="molecule type" value="Genomic_DNA"/>
</dbReference>
<feature type="region of interest" description="Disordered" evidence="1">
    <location>
        <begin position="83"/>
        <end position="204"/>
    </location>
</feature>
<name>A0A2T0MR76_9ACTN</name>
<evidence type="ECO:0000256" key="1">
    <source>
        <dbReference type="SAM" id="MobiDB-lite"/>
    </source>
</evidence>
<dbReference type="AlphaFoldDB" id="A0A2T0MR76"/>
<sequence>MDELITFMRARLDEDERGGRDATPGPWSYDPGKEWYDGDDFVTMTNGQEFVGYGGLSPFRGAVCITGDAGHAQSAKDAEYIAAHDPARTLRETEARRRTLARHAPAAPTEAGRRTVARHGYDPQTETAPLPNAEPPSGAEPSGAEPSGAEPAGTEPAGTESAAEAEPDAPPRCQHDGQPWPCPDLRDLAAPYADHPGYREEWRP</sequence>
<evidence type="ECO:0000313" key="2">
    <source>
        <dbReference type="EMBL" id="PRX60748.1"/>
    </source>
</evidence>
<dbReference type="OrthoDB" id="4290974at2"/>
<feature type="compositionally biased region" description="Basic and acidic residues" evidence="1">
    <location>
        <begin position="85"/>
        <end position="97"/>
    </location>
</feature>
<dbReference type="RefSeq" id="WP_106246670.1">
    <property type="nucleotide sequence ID" value="NZ_PVNG01000016.1"/>
</dbReference>
<dbReference type="InterPro" id="IPR046193">
    <property type="entry name" value="DUF6221"/>
</dbReference>
<accession>A0A2T0MR76</accession>
<dbReference type="Pfam" id="PF19730">
    <property type="entry name" value="DUF6221"/>
    <property type="match status" value="2"/>
</dbReference>
<evidence type="ECO:0000313" key="3">
    <source>
        <dbReference type="Proteomes" id="UP000238312"/>
    </source>
</evidence>
<proteinExistence type="predicted"/>
<comment type="caution">
    <text evidence="2">The sequence shown here is derived from an EMBL/GenBank/DDBJ whole genome shotgun (WGS) entry which is preliminary data.</text>
</comment>
<gene>
    <name evidence="2" type="ORF">B0I32_116139</name>
</gene>
<keyword evidence="3" id="KW-1185">Reference proteome</keyword>